<feature type="binding site" evidence="10">
    <location>
        <position position="526"/>
    </location>
    <ligand>
        <name>[Ni-4Fe-4S] cluster</name>
        <dbReference type="ChEBI" id="CHEBI:47739"/>
    </ligand>
</feature>
<evidence type="ECO:0000256" key="10">
    <source>
        <dbReference type="PIRSR" id="PIRSR005023-1"/>
    </source>
</evidence>
<gene>
    <name evidence="11" type="ORF">SAMN06265182_1623</name>
</gene>
<dbReference type="PANTHER" id="PTHR30109:SF4">
    <property type="entry name" value="CARBON MONOXIDE DEHYDROGENASE"/>
    <property type="match status" value="1"/>
</dbReference>
<evidence type="ECO:0000313" key="12">
    <source>
        <dbReference type="Proteomes" id="UP000219036"/>
    </source>
</evidence>
<dbReference type="Gene3D" id="1.20.1270.30">
    <property type="match status" value="1"/>
</dbReference>
<evidence type="ECO:0000256" key="3">
    <source>
        <dbReference type="ARBA" id="ARBA00022596"/>
    </source>
</evidence>
<keyword evidence="5 9" id="KW-0560">Oxidoreductase</keyword>
<feature type="binding site" evidence="10">
    <location>
        <position position="50"/>
    </location>
    <ligand>
        <name>[4Fe-4S] cluster</name>
        <dbReference type="ChEBI" id="CHEBI:49883"/>
        <label>1</label>
        <note>ligand shared between dimeric partners</note>
    </ligand>
</feature>
<dbReference type="PIRSF" id="PIRSF005023">
    <property type="entry name" value="CODH"/>
    <property type="match status" value="1"/>
</dbReference>
<proteinExistence type="predicted"/>
<keyword evidence="7 9" id="KW-0411">Iron-sulfur</keyword>
<feature type="binding site" evidence="10">
    <location>
        <position position="42"/>
    </location>
    <ligand>
        <name>[4Fe-4S] cluster</name>
        <dbReference type="ChEBI" id="CHEBI:49883"/>
        <label>1</label>
        <note>ligand shared between dimeric partners</note>
    </ligand>
</feature>
<dbReference type="GO" id="GO:0006091">
    <property type="term" value="P:generation of precursor metabolites and energy"/>
    <property type="evidence" value="ECO:0007669"/>
    <property type="project" value="InterPro"/>
</dbReference>
<feature type="binding site" evidence="10">
    <location>
        <position position="261"/>
    </location>
    <ligand>
        <name>[Ni-4Fe-4S] cluster</name>
        <dbReference type="ChEBI" id="CHEBI:47739"/>
    </ligand>
</feature>
<keyword evidence="4 9" id="KW-0479">Metal-binding</keyword>
<comment type="catalytic activity">
    <reaction evidence="8 9">
        <text>CO + 2 oxidized [2Fe-2S]-[ferredoxin] + H2O = 2 reduced [2Fe-2S]-[ferredoxin] + CO2 + 2 H(+)</text>
        <dbReference type="Rhea" id="RHEA:21040"/>
        <dbReference type="Rhea" id="RHEA-COMP:10000"/>
        <dbReference type="Rhea" id="RHEA-COMP:10001"/>
        <dbReference type="ChEBI" id="CHEBI:15377"/>
        <dbReference type="ChEBI" id="CHEBI:15378"/>
        <dbReference type="ChEBI" id="CHEBI:16526"/>
        <dbReference type="ChEBI" id="CHEBI:17245"/>
        <dbReference type="ChEBI" id="CHEBI:33737"/>
        <dbReference type="ChEBI" id="CHEBI:33738"/>
        <dbReference type="EC" id="1.2.7.4"/>
    </reaction>
</comment>
<evidence type="ECO:0000256" key="1">
    <source>
        <dbReference type="ARBA" id="ARBA00001966"/>
    </source>
</evidence>
<keyword evidence="6 9" id="KW-0408">Iron</keyword>
<feature type="binding site" evidence="10">
    <location>
        <position position="297"/>
    </location>
    <ligand>
        <name>[Ni-4Fe-4S] cluster</name>
        <dbReference type="ChEBI" id="CHEBI:47739"/>
    </ligand>
</feature>
<evidence type="ECO:0000256" key="7">
    <source>
        <dbReference type="ARBA" id="ARBA00023014"/>
    </source>
</evidence>
<dbReference type="InterPro" id="IPR016099">
    <property type="entry name" value="Prismane-like_a/b-sand"/>
</dbReference>
<evidence type="ECO:0000256" key="6">
    <source>
        <dbReference type="ARBA" id="ARBA00023004"/>
    </source>
</evidence>
<keyword evidence="2 9" id="KW-0004">4Fe-4S</keyword>
<dbReference type="Proteomes" id="UP000219036">
    <property type="component" value="Unassembled WGS sequence"/>
</dbReference>
<dbReference type="Pfam" id="PF03063">
    <property type="entry name" value="Prismane"/>
    <property type="match status" value="1"/>
</dbReference>
<dbReference type="GO" id="GO:0051539">
    <property type="term" value="F:4 iron, 4 sulfur cluster binding"/>
    <property type="evidence" value="ECO:0007669"/>
    <property type="project" value="UniProtKB-UniRule"/>
</dbReference>
<dbReference type="GO" id="GO:0004601">
    <property type="term" value="F:peroxidase activity"/>
    <property type="evidence" value="ECO:0007669"/>
    <property type="project" value="TreeGrafter"/>
</dbReference>
<sequence length="630" mass="69106">MSNNCDYCVTAHDSVKEMHSFLRSMGYKHTFFERVKRQGAICYFGEQGRCCTLCPDGPCRIKRRAPKGKCGIDADGLAARNLLRLVNQGGAAYTHDFKTTLKTLKAISEGKSPFTVKDRKKMVWFAQKLGIETDGTDREIIGRIADYLEKEFMKDTTQPLDIIRKLAPESRVKIWERLGIIPGGYIFESHEASTKVMPNIDTDFMDLSLTSLRLGLSAGFLANIATTIIRDIIFGSPDITKGYADIGVLDKDYVNIVVHGHVPWMGSVVARMAKEKRFQDMAKEAGAKGIKVYGSLCTGQEMLQRPETAKYLDGQVGNWLTQEFVAATGAVDAFLMDKNCAAPGLADLVQKVKLHTKLIPVSSVVRLRDVPVDSSVIYDPEIVEKQAEKLILESIEAYKNRRKTYPVHIPDKKTDYIAGFGVESLLNILGGTPDPLLEAIQAGAIKGVVGLVSCTTMKNGHGTFTYEFVKELLKKDILVLITGCASSLAQAEGFTNKEAIDKFAGEGLKGVCKVLGIPPVLNFGSCLDTGRMIHLIIALSEYLGVDPSQLPVIAAAPEYYNNDAYIDGLLAVSMGINTYVNPIPPIVGGPAFTRLLTRDLEDILGGKFIVEPDPIKAAELIEKELEKKLN</sequence>
<dbReference type="InterPro" id="IPR010047">
    <property type="entry name" value="CODH"/>
</dbReference>
<evidence type="ECO:0000313" key="11">
    <source>
        <dbReference type="EMBL" id="SNZ09728.1"/>
    </source>
</evidence>
<protein>
    <recommendedName>
        <fullName evidence="9">Carbon monoxide dehydrogenase</fullName>
        <ecNumber evidence="9">1.2.7.4</ecNumber>
    </recommendedName>
</protein>
<name>A0A285NKG5_9AQUI</name>
<evidence type="ECO:0000256" key="8">
    <source>
        <dbReference type="ARBA" id="ARBA00048733"/>
    </source>
</evidence>
<dbReference type="InterPro" id="IPR004137">
    <property type="entry name" value="HCP/CODH"/>
</dbReference>
<dbReference type="GO" id="GO:0043885">
    <property type="term" value="F:anaerobic carbon-monoxide dehydrogenase activity"/>
    <property type="evidence" value="ECO:0007669"/>
    <property type="project" value="UniProtKB-UniRule"/>
</dbReference>
<dbReference type="GO" id="GO:0016151">
    <property type="term" value="F:nickel cation binding"/>
    <property type="evidence" value="ECO:0007669"/>
    <property type="project" value="InterPro"/>
</dbReference>
<dbReference type="SUPFAM" id="SSF56821">
    <property type="entry name" value="Prismane protein-like"/>
    <property type="match status" value="1"/>
</dbReference>
<evidence type="ECO:0000256" key="4">
    <source>
        <dbReference type="ARBA" id="ARBA00022723"/>
    </source>
</evidence>
<evidence type="ECO:0000256" key="5">
    <source>
        <dbReference type="ARBA" id="ARBA00023002"/>
    </source>
</evidence>
<keyword evidence="3 10" id="KW-0533">Nickel</keyword>
<organism evidence="11 12">
    <name type="scientific">Persephonella hydrogeniphila</name>
    <dbReference type="NCBI Taxonomy" id="198703"/>
    <lineage>
        <taxon>Bacteria</taxon>
        <taxon>Pseudomonadati</taxon>
        <taxon>Aquificota</taxon>
        <taxon>Aquificia</taxon>
        <taxon>Aquificales</taxon>
        <taxon>Hydrogenothermaceae</taxon>
        <taxon>Persephonella</taxon>
    </lineage>
</organism>
<dbReference type="GO" id="GO:0042542">
    <property type="term" value="P:response to hydrogen peroxide"/>
    <property type="evidence" value="ECO:0007669"/>
    <property type="project" value="TreeGrafter"/>
</dbReference>
<feature type="binding site" evidence="10">
    <location>
        <position position="51"/>
    </location>
    <ligand>
        <name>[4Fe-4S] cluster</name>
        <dbReference type="ChEBI" id="CHEBI:49883"/>
        <label>2</label>
    </ligand>
</feature>
<dbReference type="Gene3D" id="3.40.50.2030">
    <property type="match status" value="2"/>
</dbReference>
<dbReference type="EC" id="1.2.7.4" evidence="9"/>
<feature type="binding site" evidence="10">
    <location>
        <position position="454"/>
    </location>
    <ligand>
        <name>[Ni-4Fe-4S] cluster</name>
        <dbReference type="ChEBI" id="CHEBI:47739"/>
    </ligand>
</feature>
<keyword evidence="12" id="KW-1185">Reference proteome</keyword>
<feature type="binding site" evidence="10">
    <location>
        <position position="59"/>
    </location>
    <ligand>
        <name>[4Fe-4S] cluster</name>
        <dbReference type="ChEBI" id="CHEBI:49883"/>
        <label>2</label>
    </ligand>
</feature>
<feature type="binding site" evidence="10">
    <location>
        <position position="340"/>
    </location>
    <ligand>
        <name>[Ni-4Fe-4S] cluster</name>
        <dbReference type="ChEBI" id="CHEBI:47739"/>
    </ligand>
</feature>
<feature type="binding site" evidence="10">
    <location>
        <position position="484"/>
    </location>
    <ligand>
        <name>[Ni-4Fe-4S] cluster</name>
        <dbReference type="ChEBI" id="CHEBI:47739"/>
    </ligand>
</feature>
<accession>A0A285NKG5</accession>
<feature type="binding site" evidence="10">
    <location>
        <position position="70"/>
    </location>
    <ligand>
        <name>[4Fe-4S] cluster</name>
        <dbReference type="ChEBI" id="CHEBI:49883"/>
        <label>2</label>
    </ligand>
</feature>
<feature type="binding site" evidence="10">
    <location>
        <position position="54"/>
    </location>
    <ligand>
        <name>[4Fe-4S] cluster</name>
        <dbReference type="ChEBI" id="CHEBI:49883"/>
        <label>2</label>
    </ligand>
</feature>
<dbReference type="GO" id="GO:0050418">
    <property type="term" value="F:hydroxylamine reductase activity"/>
    <property type="evidence" value="ECO:0007669"/>
    <property type="project" value="TreeGrafter"/>
</dbReference>
<dbReference type="EMBL" id="OBEI01000007">
    <property type="protein sequence ID" value="SNZ09728.1"/>
    <property type="molecule type" value="Genomic_DNA"/>
</dbReference>
<dbReference type="AlphaFoldDB" id="A0A285NKG5"/>
<dbReference type="PANTHER" id="PTHR30109">
    <property type="entry name" value="HYDROXYLAMINE REDUCTASE"/>
    <property type="match status" value="1"/>
</dbReference>
<comment type="cofactor">
    <cofactor evidence="1">
        <name>[4Fe-4S] cluster</name>
        <dbReference type="ChEBI" id="CHEBI:49883"/>
    </cofactor>
</comment>
<dbReference type="InterPro" id="IPR011254">
    <property type="entry name" value="Prismane-like_sf"/>
</dbReference>
<dbReference type="InterPro" id="IPR016101">
    <property type="entry name" value="CO_DH_a-bundle"/>
</dbReference>
<evidence type="ECO:0000256" key="9">
    <source>
        <dbReference type="PIRNR" id="PIRNR005023"/>
    </source>
</evidence>
<dbReference type="NCBIfam" id="TIGR01702">
    <property type="entry name" value="CO_DH_cata"/>
    <property type="match status" value="1"/>
</dbReference>
<evidence type="ECO:0000256" key="2">
    <source>
        <dbReference type="ARBA" id="ARBA00022485"/>
    </source>
</evidence>
<reference evidence="12" key="1">
    <citation type="submission" date="2017-09" db="EMBL/GenBank/DDBJ databases">
        <authorList>
            <person name="Varghese N."/>
            <person name="Submissions S."/>
        </authorList>
    </citation>
    <scope>NUCLEOTIDE SEQUENCE [LARGE SCALE GENOMIC DNA]</scope>
    <source>
        <strain evidence="12">DSM 15103</strain>
    </source>
</reference>
<dbReference type="OrthoDB" id="5478720at2"/>
<dbReference type="RefSeq" id="WP_097000782.1">
    <property type="nucleotide sequence ID" value="NZ_OBEI01000007.1"/>
</dbReference>